<evidence type="ECO:0000256" key="3">
    <source>
        <dbReference type="SAM" id="MobiDB-lite"/>
    </source>
</evidence>
<evidence type="ECO:0000313" key="6">
    <source>
        <dbReference type="EMBL" id="UYV63293.1"/>
    </source>
</evidence>
<reference evidence="6 7" key="1">
    <citation type="submission" date="2022-01" db="EMBL/GenBank/DDBJ databases">
        <title>A chromosomal length assembly of Cordylochernes scorpioides.</title>
        <authorList>
            <person name="Zeh D."/>
            <person name="Zeh J."/>
        </authorList>
    </citation>
    <scope>NUCLEOTIDE SEQUENCE [LARGE SCALE GENOMIC DNA]</scope>
    <source>
        <strain evidence="6">IN4F17</strain>
        <tissue evidence="6">Whole Body</tissue>
    </source>
</reference>
<dbReference type="InterPro" id="IPR026847">
    <property type="entry name" value="VPS13"/>
</dbReference>
<organism evidence="6 7">
    <name type="scientific">Cordylochernes scorpioides</name>
    <dbReference type="NCBI Taxonomy" id="51811"/>
    <lineage>
        <taxon>Eukaryota</taxon>
        <taxon>Metazoa</taxon>
        <taxon>Ecdysozoa</taxon>
        <taxon>Arthropoda</taxon>
        <taxon>Chelicerata</taxon>
        <taxon>Arachnida</taxon>
        <taxon>Pseudoscorpiones</taxon>
        <taxon>Cheliferoidea</taxon>
        <taxon>Chernetidae</taxon>
        <taxon>Cordylochernes</taxon>
    </lineage>
</organism>
<dbReference type="EMBL" id="CP092864">
    <property type="protein sequence ID" value="UYV63293.1"/>
    <property type="molecule type" value="Genomic_DNA"/>
</dbReference>
<name>A0ABY6K478_9ARAC</name>
<dbReference type="Proteomes" id="UP001235939">
    <property type="component" value="Chromosome 02"/>
</dbReference>
<evidence type="ECO:0000256" key="2">
    <source>
        <dbReference type="ARBA" id="ARBA00022448"/>
    </source>
</evidence>
<dbReference type="Pfam" id="PF25033">
    <property type="entry name" value="VPS13_M"/>
    <property type="match status" value="1"/>
</dbReference>
<feature type="region of interest" description="Disordered" evidence="3">
    <location>
        <begin position="700"/>
        <end position="725"/>
    </location>
</feature>
<dbReference type="InterPro" id="IPR026854">
    <property type="entry name" value="VPS13_N"/>
</dbReference>
<comment type="similarity">
    <text evidence="1">Belongs to the VPS13 family.</text>
</comment>
<dbReference type="PANTHER" id="PTHR16166:SF93">
    <property type="entry name" value="INTERMEMBRANE LIPID TRANSFER PROTEIN VPS13"/>
    <property type="match status" value="1"/>
</dbReference>
<keyword evidence="2" id="KW-0813">Transport</keyword>
<gene>
    <name evidence="6" type="ORF">LAZ67_2003680</name>
</gene>
<dbReference type="InterPro" id="IPR056747">
    <property type="entry name" value="VPS13-like_M"/>
</dbReference>
<accession>A0ABY6K478</accession>
<evidence type="ECO:0000259" key="5">
    <source>
        <dbReference type="Pfam" id="PF25033"/>
    </source>
</evidence>
<sequence length="1329" mass="151165">MHRTQKLVLGKISVDFPWTTLYTDPTLVHVEDILIVAAPISDLDYTPDLERRLSRAAKDLLLADLQETLPDEELGETVFCEGETVFCEGEAVFCGVDTVFCGNCRLQRLPSVEIAACRDCRLQRLPPAEIAVCRNCRLQRLPPAENRRLRRWERHLQRGKRLVKPVSAKVKMIFNKTMEEKVPKLLLDFVLQDAAAQFSKEQYVSLYRIADSFKRLEVGRQFVHYKIAGEAETAKSRWHFAYRSVLEEYVRPHSWDRILQHRKKYGRYVETYKQFLIHPEEEELREKVLELEDTLDVVNILLAREQAKLEMLQQGPDQVQRKPVQKSWWQSWWDGGPEEPVLVENHSRSVWTRLTPEERERLRELYHPPPPGSPAPEAIGHKLNFTLANFTFSLLRCPSDRSAAPGEILVVTLTQFLTSLETRPEAKAFKLSARTESFVVEGAASDTDLVPIMTADNLISGNNLSHVFALDLEKNPLFVEAGFGLTVKAEPMEVVYHELPSLKFQELKNMAVGQLKSAAQIGRSALEYALTTRQTIHLSVNLKSPYVVIPEHGSLLKSGKVLVFQCVCCAGDEWRNCRLKGQSDLHIMPKIRIKLLFSNSINPEYKQLPKQKLNLSIPTLKLNFSDRRVRQLVEFVHNVPLPRTLGSDSPDGVSLPNYPPLDPQHMLQPVTAPLLRQMRHQLYLRHGLNLLASRSASQTSLHGSDQDFNELTSAEQSSDEEREEDWAWRVDLPGLEDNVSPNNRLLRLARIQLGDVEVHLQRSAGDRADRPYLLLRLEQACADLAWLEHGPALQASLGALTLVDKLHPGPSGEYLELISTQGQSDMFTILYRKVQASCPDFKSHFHQVEHSLVMDLSVAMVMFHREAFRTLARFLQYLFSRVQQPSKASPFSLDLKTGGPFFGDPEHDPPVPHGATKFSISARVGQIQARLCDTELDLAMLHVAGLECDYVLKANERMILRLNLNEVSIEDLMDTTLYTKILTIEDDKVFEFKYIHFSPVPITKEQIEPQDSDPVRMDGSLRLKIGRLQLVFLHKFFLELQRFFEPFILPKVSQMAKKSATALVNQKVWEFKEQGLKLKLHVDIAAPSILLPQKSSSANLLILSLGDLSLENFFSPPTVDNILLRLDHLHMARTVRKCLNRHPERCCRALILLDGTTQTQEAILEPMKLRLDIKRTVPPLVGRDVLYDISGSMDVIQINIGQRDLATILAVVRENFSEGRLAEIHKPEEARTPTTSASGAADPVRKLEAFLSVTTEVTVKAQVNFILEGLVVTLYTDPDEVVSGLEFWNHFYFYFLPSGFMDPYILYCGVLNTYAHPSLLYCSEVFVNI</sequence>
<feature type="domain" description="Chorein N-terminal" evidence="4">
    <location>
        <begin position="163"/>
        <end position="558"/>
    </location>
</feature>
<proteinExistence type="inferred from homology"/>
<protein>
    <submittedName>
        <fullName evidence="6">Uncharacterized protein</fullName>
    </submittedName>
</protein>
<keyword evidence="7" id="KW-1185">Reference proteome</keyword>
<evidence type="ECO:0000256" key="1">
    <source>
        <dbReference type="ARBA" id="ARBA00006545"/>
    </source>
</evidence>
<dbReference type="Pfam" id="PF12624">
    <property type="entry name" value="VPS13_N"/>
    <property type="match status" value="1"/>
</dbReference>
<evidence type="ECO:0000313" key="7">
    <source>
        <dbReference type="Proteomes" id="UP001235939"/>
    </source>
</evidence>
<feature type="domain" description="VPS13-like middle region" evidence="5">
    <location>
        <begin position="932"/>
        <end position="1219"/>
    </location>
</feature>
<dbReference type="PANTHER" id="PTHR16166">
    <property type="entry name" value="VACUOLAR PROTEIN SORTING-ASSOCIATED PROTEIN VPS13"/>
    <property type="match status" value="1"/>
</dbReference>
<evidence type="ECO:0000259" key="4">
    <source>
        <dbReference type="Pfam" id="PF12624"/>
    </source>
</evidence>